<evidence type="ECO:0000313" key="2">
    <source>
        <dbReference type="EMBL" id="RNM30568.1"/>
    </source>
</evidence>
<dbReference type="SUPFAM" id="SSF55154">
    <property type="entry name" value="CYTH-like phosphatases"/>
    <property type="match status" value="1"/>
</dbReference>
<gene>
    <name evidence="2" type="ORF">EDX97_07240</name>
</gene>
<dbReference type="OrthoDB" id="1654293at2"/>
<dbReference type="InterPro" id="IPR023577">
    <property type="entry name" value="CYTH_domain"/>
</dbReference>
<dbReference type="EMBL" id="RJQC01000002">
    <property type="protein sequence ID" value="RNM30568.1"/>
    <property type="molecule type" value="Genomic_DNA"/>
</dbReference>
<dbReference type="Pfam" id="PF01928">
    <property type="entry name" value="CYTH"/>
    <property type="match status" value="1"/>
</dbReference>
<dbReference type="PANTHER" id="PTHR34948:SF2">
    <property type="entry name" value="TRIPHOSPHATE TUNNEL METALLOENZYME 3"/>
    <property type="match status" value="1"/>
</dbReference>
<dbReference type="PANTHER" id="PTHR34948">
    <property type="entry name" value="OS08G0299200 PROTEIN"/>
    <property type="match status" value="1"/>
</dbReference>
<keyword evidence="3" id="KW-1185">Reference proteome</keyword>
<proteinExistence type="predicted"/>
<name>A0A3N0I0Y4_9FIRM</name>
<dbReference type="AlphaFoldDB" id="A0A3N0I0Y4"/>
<dbReference type="RefSeq" id="WP_128520649.1">
    <property type="nucleotide sequence ID" value="NZ_JALFCT010000010.1"/>
</dbReference>
<reference evidence="2 3" key="1">
    <citation type="submission" date="2018-11" db="EMBL/GenBank/DDBJ databases">
        <title>Clostridium sp. nov., a member of the family Erysipelotrichaceae isolated from pig faeces.</title>
        <authorList>
            <person name="Chang Y.-H."/>
        </authorList>
    </citation>
    <scope>NUCLEOTIDE SEQUENCE [LARGE SCALE GENOMIC DNA]</scope>
    <source>
        <strain evidence="2 3">YH-panp20</strain>
    </source>
</reference>
<dbReference type="Gene3D" id="2.40.320.10">
    <property type="entry name" value="Hypothetical Protein Pfu-838710-001"/>
    <property type="match status" value="1"/>
</dbReference>
<organism evidence="2 3">
    <name type="scientific">Absicoccus porci</name>
    <dbReference type="NCBI Taxonomy" id="2486576"/>
    <lineage>
        <taxon>Bacteria</taxon>
        <taxon>Bacillati</taxon>
        <taxon>Bacillota</taxon>
        <taxon>Erysipelotrichia</taxon>
        <taxon>Erysipelotrichales</taxon>
        <taxon>Erysipelotrichaceae</taxon>
        <taxon>Absicoccus</taxon>
    </lineage>
</organism>
<dbReference type="InterPro" id="IPR033469">
    <property type="entry name" value="CYTH-like_dom_sf"/>
</dbReference>
<evidence type="ECO:0000259" key="1">
    <source>
        <dbReference type="PROSITE" id="PS51707"/>
    </source>
</evidence>
<dbReference type="PROSITE" id="PS51707">
    <property type="entry name" value="CYTH"/>
    <property type="match status" value="1"/>
</dbReference>
<sequence length="180" mass="21573">MQEPIERELKILVSQDIYEKIIHSYDFTKPWKQTNTYFDTPDHSIKNQKGAVRIRTIGDRHIFTLKIRKDAITHIELEKDIDRSNMQSITDPEILNWFKEYQINKEQLSPITTFSTVRQTYDFEHGQLCADKTIYSNHIDYELEYEYFDQHDGISFFNQILEPFHITYIKNCPSKIARAF</sequence>
<feature type="domain" description="CYTH" evidence="1">
    <location>
        <begin position="4"/>
        <end position="180"/>
    </location>
</feature>
<comment type="caution">
    <text evidence="2">The sequence shown here is derived from an EMBL/GenBank/DDBJ whole genome shotgun (WGS) entry which is preliminary data.</text>
</comment>
<dbReference type="Proteomes" id="UP000276568">
    <property type="component" value="Unassembled WGS sequence"/>
</dbReference>
<dbReference type="InterPro" id="IPR009195">
    <property type="entry name" value="Uncharacterised_YjbK"/>
</dbReference>
<protein>
    <submittedName>
        <fullName evidence="2">CYTH domain-containing protein</fullName>
    </submittedName>
</protein>
<dbReference type="SMART" id="SM01118">
    <property type="entry name" value="CYTH"/>
    <property type="match status" value="1"/>
</dbReference>
<accession>A0A3N0I0Y4</accession>
<evidence type="ECO:0000313" key="3">
    <source>
        <dbReference type="Proteomes" id="UP000276568"/>
    </source>
</evidence>
<dbReference type="CDD" id="cd07762">
    <property type="entry name" value="CYTH-like_Pase_1"/>
    <property type="match status" value="1"/>
</dbReference>